<dbReference type="RefSeq" id="WP_073111686.1">
    <property type="nucleotide sequence ID" value="NZ_FQYN01000008.1"/>
</dbReference>
<dbReference type="PANTHER" id="PTHR36057">
    <property type="match status" value="1"/>
</dbReference>
<feature type="chain" id="PRO_5013200778" description="DUF1223 domain-containing protein" evidence="1">
    <location>
        <begin position="18"/>
        <end position="268"/>
    </location>
</feature>
<gene>
    <name evidence="2" type="ORF">SAMN02745146_3558</name>
</gene>
<dbReference type="OrthoDB" id="9808254at2"/>
<evidence type="ECO:0000256" key="1">
    <source>
        <dbReference type="SAM" id="SignalP"/>
    </source>
</evidence>
<dbReference type="Proteomes" id="UP000184418">
    <property type="component" value="Unassembled WGS sequence"/>
</dbReference>
<dbReference type="InterPro" id="IPR036249">
    <property type="entry name" value="Thioredoxin-like_sf"/>
</dbReference>
<evidence type="ECO:0000313" key="3">
    <source>
        <dbReference type="Proteomes" id="UP000184418"/>
    </source>
</evidence>
<dbReference type="STRING" id="1121955.SAMN02745146_3558"/>
<keyword evidence="3" id="KW-1185">Reference proteome</keyword>
<dbReference type="InterPro" id="IPR010634">
    <property type="entry name" value="DUF1223"/>
</dbReference>
<feature type="signal peptide" evidence="1">
    <location>
        <begin position="1"/>
        <end position="17"/>
    </location>
</feature>
<keyword evidence="1" id="KW-0732">Signal</keyword>
<accession>A0A1M6KT93</accession>
<organism evidence="2 3">
    <name type="scientific">Hymenobacter daecheongensis DSM 21074</name>
    <dbReference type="NCBI Taxonomy" id="1121955"/>
    <lineage>
        <taxon>Bacteria</taxon>
        <taxon>Pseudomonadati</taxon>
        <taxon>Bacteroidota</taxon>
        <taxon>Cytophagia</taxon>
        <taxon>Cytophagales</taxon>
        <taxon>Hymenobacteraceae</taxon>
        <taxon>Hymenobacter</taxon>
    </lineage>
</organism>
<sequence>MKRIALALTPFITVATAAVLMSARPMLMPDAPNAATPPVPVVVELFTSEGCSSCPAADAALRALENEQSLPGIEVLALGQHVDYWNRLGWKDPYASAALTQRQRDYAAGFGSGSYTPQAVVNGQYEFVGSRRQELAATIVKAAKAPRATVQLARTAAGGLTVRVADLPAGTAAAEVALALTESNLSTQVGRGENSGRLLRHAAVVRELRTLGPVAADGTFTATAPLPLAATWKVTNLRAVVLVQEKKSRHIVGVASLPLSRAALTSRN</sequence>
<evidence type="ECO:0000313" key="2">
    <source>
        <dbReference type="EMBL" id="SHJ62171.1"/>
    </source>
</evidence>
<name>A0A1M6KT93_9BACT</name>
<dbReference type="PANTHER" id="PTHR36057:SF1">
    <property type="entry name" value="LIPOPROTEIN LIPID ATTACHMENT SITE-LIKE PROTEIN, PUTATIVE (DUF1223)-RELATED"/>
    <property type="match status" value="1"/>
</dbReference>
<proteinExistence type="predicted"/>
<dbReference type="EMBL" id="FQYN01000008">
    <property type="protein sequence ID" value="SHJ62171.1"/>
    <property type="molecule type" value="Genomic_DNA"/>
</dbReference>
<protein>
    <recommendedName>
        <fullName evidence="4">DUF1223 domain-containing protein</fullName>
    </recommendedName>
</protein>
<dbReference type="AlphaFoldDB" id="A0A1M6KT93"/>
<reference evidence="2 3" key="1">
    <citation type="submission" date="2016-11" db="EMBL/GenBank/DDBJ databases">
        <authorList>
            <person name="Jaros S."/>
            <person name="Januszkiewicz K."/>
            <person name="Wedrychowicz H."/>
        </authorList>
    </citation>
    <scope>NUCLEOTIDE SEQUENCE [LARGE SCALE GENOMIC DNA]</scope>
    <source>
        <strain evidence="2 3">DSM 21074</strain>
    </source>
</reference>
<evidence type="ECO:0008006" key="4">
    <source>
        <dbReference type="Google" id="ProtNLM"/>
    </source>
</evidence>
<dbReference type="SUPFAM" id="SSF52833">
    <property type="entry name" value="Thioredoxin-like"/>
    <property type="match status" value="1"/>
</dbReference>
<dbReference type="Pfam" id="PF06764">
    <property type="entry name" value="DUF1223"/>
    <property type="match status" value="1"/>
</dbReference>